<dbReference type="EMBL" id="QGNW01000054">
    <property type="protein sequence ID" value="RVX05750.1"/>
    <property type="molecule type" value="Genomic_DNA"/>
</dbReference>
<dbReference type="Proteomes" id="UP000288805">
    <property type="component" value="Unassembled WGS sequence"/>
</dbReference>
<evidence type="ECO:0000313" key="2">
    <source>
        <dbReference type="Proteomes" id="UP000288805"/>
    </source>
</evidence>
<evidence type="ECO:0000313" key="1">
    <source>
        <dbReference type="EMBL" id="RVX05750.1"/>
    </source>
</evidence>
<organism evidence="1 2">
    <name type="scientific">Vitis vinifera</name>
    <name type="common">Grape</name>
    <dbReference type="NCBI Taxonomy" id="29760"/>
    <lineage>
        <taxon>Eukaryota</taxon>
        <taxon>Viridiplantae</taxon>
        <taxon>Streptophyta</taxon>
        <taxon>Embryophyta</taxon>
        <taxon>Tracheophyta</taxon>
        <taxon>Spermatophyta</taxon>
        <taxon>Magnoliopsida</taxon>
        <taxon>eudicotyledons</taxon>
        <taxon>Gunneridae</taxon>
        <taxon>Pentapetalae</taxon>
        <taxon>rosids</taxon>
        <taxon>Vitales</taxon>
        <taxon>Vitaceae</taxon>
        <taxon>Viteae</taxon>
        <taxon>Vitis</taxon>
    </lineage>
</organism>
<dbReference type="AlphaFoldDB" id="A0A438J9W6"/>
<reference evidence="1 2" key="1">
    <citation type="journal article" date="2018" name="PLoS Genet.">
        <title>Population sequencing reveals clonal diversity and ancestral inbreeding in the grapevine cultivar Chardonnay.</title>
        <authorList>
            <person name="Roach M.J."/>
            <person name="Johnson D.L."/>
            <person name="Bohlmann J."/>
            <person name="van Vuuren H.J."/>
            <person name="Jones S.J."/>
            <person name="Pretorius I.S."/>
            <person name="Schmidt S.A."/>
            <person name="Borneman A.R."/>
        </authorList>
    </citation>
    <scope>NUCLEOTIDE SEQUENCE [LARGE SCALE GENOMIC DNA]</scope>
    <source>
        <strain evidence="2">cv. Chardonnay</strain>
        <tissue evidence="1">Leaf</tissue>
    </source>
</reference>
<sequence length="74" mass="8628">MKDLRTVSGRRWILDIVLIPNEEMGSGEKWIGWIMLCISRVRFFMLVSRTPSALSCFILRIIEGGFIRDLKLWG</sequence>
<gene>
    <name evidence="1" type="ORF">CK203_023770</name>
</gene>
<name>A0A438J9W6_VITVI</name>
<protein>
    <submittedName>
        <fullName evidence="1">Uncharacterized protein</fullName>
    </submittedName>
</protein>
<proteinExistence type="predicted"/>
<comment type="caution">
    <text evidence="1">The sequence shown here is derived from an EMBL/GenBank/DDBJ whole genome shotgun (WGS) entry which is preliminary data.</text>
</comment>
<accession>A0A438J9W6</accession>